<organism evidence="1 2">
    <name type="scientific">Prunus dulcis</name>
    <name type="common">Almond</name>
    <name type="synonym">Amygdalus dulcis</name>
    <dbReference type="NCBI Taxonomy" id="3755"/>
    <lineage>
        <taxon>Eukaryota</taxon>
        <taxon>Viridiplantae</taxon>
        <taxon>Streptophyta</taxon>
        <taxon>Embryophyta</taxon>
        <taxon>Tracheophyta</taxon>
        <taxon>Spermatophyta</taxon>
        <taxon>Magnoliopsida</taxon>
        <taxon>eudicotyledons</taxon>
        <taxon>Gunneridae</taxon>
        <taxon>Pentapetalae</taxon>
        <taxon>rosids</taxon>
        <taxon>fabids</taxon>
        <taxon>Rosales</taxon>
        <taxon>Rosaceae</taxon>
        <taxon>Amygdaloideae</taxon>
        <taxon>Amygdaleae</taxon>
        <taxon>Prunus</taxon>
    </lineage>
</organism>
<dbReference type="AlphaFoldDB" id="A0A5E4GDT9"/>
<reference evidence="2" key="1">
    <citation type="journal article" date="2020" name="Plant J.">
        <title>Transposons played a major role in the diversification between the closely related almond and peach genomes: results from the almond genome sequence.</title>
        <authorList>
            <person name="Alioto T."/>
            <person name="Alexiou K.G."/>
            <person name="Bardil A."/>
            <person name="Barteri F."/>
            <person name="Castanera R."/>
            <person name="Cruz F."/>
            <person name="Dhingra A."/>
            <person name="Duval H."/>
            <person name="Fernandez I Marti A."/>
            <person name="Frias L."/>
            <person name="Galan B."/>
            <person name="Garcia J.L."/>
            <person name="Howad W."/>
            <person name="Gomez-Garrido J."/>
            <person name="Gut M."/>
            <person name="Julca I."/>
            <person name="Morata J."/>
            <person name="Puigdomenech P."/>
            <person name="Ribeca P."/>
            <person name="Rubio Cabetas M.J."/>
            <person name="Vlasova A."/>
            <person name="Wirthensohn M."/>
            <person name="Garcia-Mas J."/>
            <person name="Gabaldon T."/>
            <person name="Casacuberta J.M."/>
            <person name="Arus P."/>
        </authorList>
    </citation>
    <scope>NUCLEOTIDE SEQUENCE [LARGE SCALE GENOMIC DNA]</scope>
    <source>
        <strain evidence="2">cv. Texas</strain>
    </source>
</reference>
<dbReference type="PANTHER" id="PTHR46890">
    <property type="entry name" value="NON-LTR RETROLELEMENT REVERSE TRANSCRIPTASE-LIKE PROTEIN-RELATED"/>
    <property type="match status" value="1"/>
</dbReference>
<dbReference type="Proteomes" id="UP000327085">
    <property type="component" value="Chromosome 4"/>
</dbReference>
<dbReference type="InParanoid" id="A0A5E4GDT9"/>
<evidence type="ECO:0000313" key="1">
    <source>
        <dbReference type="EMBL" id="VVA38029.1"/>
    </source>
</evidence>
<dbReference type="InterPro" id="IPR052343">
    <property type="entry name" value="Retrotransposon-Effector_Assoc"/>
</dbReference>
<dbReference type="EMBL" id="CABIKO010000598">
    <property type="protein sequence ID" value="VVA38029.1"/>
    <property type="molecule type" value="Genomic_DNA"/>
</dbReference>
<dbReference type="Gramene" id="VVA38029">
    <property type="protein sequence ID" value="VVA38029"/>
    <property type="gene ID" value="Prudul26B009774"/>
</dbReference>
<gene>
    <name evidence="1" type="ORF">ALMOND_2B009774</name>
</gene>
<sequence length="444" mass="50923">MMGTSGTRQWLINLKECMNALVKWSRNQHPNNKVKIAEVLKELNLRPANQDIGTFLNEKNRLMSELEQLWKNEELYWKQKSRRRQRNRIWKIKNEAGVWIAGDKMIQNEFQNYFVNLFKSSGPRNWNGIMDHIPQLVNNDMNGELMRPFSLEEVKDAIFQIGSLKAPGPDGFPAMFYQKYWLSVQDIISRSAEEFYTGQSHIRDINKTFIALIPKLVQDGVINGIRVSRRAPILSQLFFADDSLFFVKAEEENCSRLKGLLDDYCLASGQLIDYEKSSLMFSANTPEDVKANTSSIMGVRGIDNYGIYLVIPMTWGQSKKVALAYIRERVAKKIMGPSWIWTSILEGRDALIGRARVQIMNGADINIWGDNWIPDNGIITPITHVPPNAPQMVSDIINLQNRTWSLDRVGSYLSWERRFLPSPSVLRVSGISLFGPGLRTVYIQ</sequence>
<dbReference type="OMA" id="GADINIW"/>
<name>A0A5E4GDT9_PRUDU</name>
<dbReference type="PANTHER" id="PTHR46890:SF48">
    <property type="entry name" value="RNA-DIRECTED DNA POLYMERASE"/>
    <property type="match status" value="1"/>
</dbReference>
<proteinExistence type="predicted"/>
<protein>
    <submittedName>
        <fullName evidence="1">PREDICTED: reverse mRNAase</fullName>
    </submittedName>
</protein>
<accession>A0A5E4GDT9</accession>
<evidence type="ECO:0000313" key="2">
    <source>
        <dbReference type="Proteomes" id="UP000327085"/>
    </source>
</evidence>